<organism evidence="1 2">
    <name type="scientific">Candidatus Daviesbacteria bacterium GW2011_GWA2_38_24</name>
    <dbReference type="NCBI Taxonomy" id="1618422"/>
    <lineage>
        <taxon>Bacteria</taxon>
        <taxon>Candidatus Daviesiibacteriota</taxon>
    </lineage>
</organism>
<evidence type="ECO:0008006" key="3">
    <source>
        <dbReference type="Google" id="ProtNLM"/>
    </source>
</evidence>
<evidence type="ECO:0000313" key="2">
    <source>
        <dbReference type="Proteomes" id="UP000034235"/>
    </source>
</evidence>
<protein>
    <recommendedName>
        <fullName evidence="3">DUF218 domain-containing protein</fullName>
    </recommendedName>
</protein>
<reference evidence="1 2" key="1">
    <citation type="journal article" date="2015" name="Nature">
        <title>rRNA introns, odd ribosomes, and small enigmatic genomes across a large radiation of phyla.</title>
        <authorList>
            <person name="Brown C.T."/>
            <person name="Hug L.A."/>
            <person name="Thomas B.C."/>
            <person name="Sharon I."/>
            <person name="Castelle C.J."/>
            <person name="Singh A."/>
            <person name="Wilkins M.J."/>
            <person name="Williams K.H."/>
            <person name="Banfield J.F."/>
        </authorList>
    </citation>
    <scope>NUCLEOTIDE SEQUENCE [LARGE SCALE GENOMIC DNA]</scope>
</reference>
<dbReference type="Proteomes" id="UP000034235">
    <property type="component" value="Unassembled WGS sequence"/>
</dbReference>
<sequence length="232" mass="25976">MDSGAKSYSLIFTLNSAILFPMELLIPHGYWLSFSRENPLGTLSQAQVDAAVNFLSENQSAQAFCPTGRVHFLIPDLEGRVMRSRTIAPYHEISPSIVTAGENPSVNSTERELVEVFDLLITNPIFDTVVLLVNPSHRERTQLLFEGLAGSRSRLGLDQVPFALQVTTDYLSKAQRTFLLSSAEQTLFDAREKKAKALMRRPMLRRIAEQIPDPIKGLMEDYFISCLPSSRS</sequence>
<evidence type="ECO:0000313" key="1">
    <source>
        <dbReference type="EMBL" id="KKQ66965.1"/>
    </source>
</evidence>
<dbReference type="EMBL" id="LBUP01000002">
    <property type="protein sequence ID" value="KKQ66965.1"/>
    <property type="molecule type" value="Genomic_DNA"/>
</dbReference>
<accession>A0A0G0JV51</accession>
<dbReference type="AlphaFoldDB" id="A0A0G0JV51"/>
<name>A0A0G0JV51_9BACT</name>
<gene>
    <name evidence="1" type="ORF">US86_C0002G0082</name>
</gene>
<comment type="caution">
    <text evidence="1">The sequence shown here is derived from an EMBL/GenBank/DDBJ whole genome shotgun (WGS) entry which is preliminary data.</text>
</comment>
<proteinExistence type="predicted"/>